<dbReference type="Proteomes" id="UP000663929">
    <property type="component" value="Chromosome"/>
</dbReference>
<keyword evidence="3" id="KW-1185">Reference proteome</keyword>
<dbReference type="EMBL" id="CP071793">
    <property type="protein sequence ID" value="QTD51935.1"/>
    <property type="molecule type" value="Genomic_DNA"/>
</dbReference>
<protein>
    <submittedName>
        <fullName evidence="2">Uncharacterized protein</fullName>
    </submittedName>
</protein>
<dbReference type="AlphaFoldDB" id="A0A8A4TZJ9"/>
<reference evidence="2" key="1">
    <citation type="submission" date="2021-03" db="EMBL/GenBank/DDBJ databases">
        <title>Acanthopleuribacteraceae sp. M133.</title>
        <authorList>
            <person name="Wang G."/>
        </authorList>
    </citation>
    <scope>NUCLEOTIDE SEQUENCE</scope>
    <source>
        <strain evidence="2">M133</strain>
    </source>
</reference>
<sequence length="424" mass="48848">MKVGSKSGSAESRPLATGAPRRPASAPPKRESPPAAEPFEGHTRAAGDALRALVRDLYADRFGRARHSEEPWELDIKLRVDPSRDWQVQFEPDLVGQLVQQFERLEARVGQFTQGRIYCFQCGESECEHALPRSPLEVFDGYDPVGCPRWAEMAQFLLDLKDERVGELFDSQPRILTRQVSGRELRERQLSSFGRGSKTYALLGQVVVGYLSWVDRDSPDERQRLAVTYQAVETRALSGHSCLDLNTLFWRGDAKIEDIVFERFGWLERAARKATESLKGLEAEVTRLRSAGRGNEARRCMRRVPDILRTLAADVQQGHRQSKRRTRHAQVRRVEQRPVDKAMADLERAKFNHMFRDTKKDSFVLRGERGRCHVFNGEGRHITSFTIGDEATRIRVRKKRWVPLLKREFEDLMDRFYRERAGEE</sequence>
<feature type="compositionally biased region" description="Polar residues" evidence="1">
    <location>
        <begin position="1"/>
        <end position="10"/>
    </location>
</feature>
<dbReference type="KEGG" id="scor:J3U87_05635"/>
<organism evidence="2 3">
    <name type="scientific">Sulfidibacter corallicola</name>
    <dbReference type="NCBI Taxonomy" id="2818388"/>
    <lineage>
        <taxon>Bacteria</taxon>
        <taxon>Pseudomonadati</taxon>
        <taxon>Acidobacteriota</taxon>
        <taxon>Holophagae</taxon>
        <taxon>Acanthopleuribacterales</taxon>
        <taxon>Acanthopleuribacteraceae</taxon>
        <taxon>Sulfidibacter</taxon>
    </lineage>
</organism>
<evidence type="ECO:0000256" key="1">
    <source>
        <dbReference type="SAM" id="MobiDB-lite"/>
    </source>
</evidence>
<gene>
    <name evidence="2" type="ORF">J3U87_05635</name>
</gene>
<proteinExistence type="predicted"/>
<evidence type="ECO:0000313" key="3">
    <source>
        <dbReference type="Proteomes" id="UP000663929"/>
    </source>
</evidence>
<evidence type="ECO:0000313" key="2">
    <source>
        <dbReference type="EMBL" id="QTD51935.1"/>
    </source>
</evidence>
<accession>A0A8A4TZJ9</accession>
<dbReference type="PROSITE" id="PS50096">
    <property type="entry name" value="IQ"/>
    <property type="match status" value="1"/>
</dbReference>
<name>A0A8A4TZJ9_SULCO</name>
<dbReference type="RefSeq" id="WP_237382048.1">
    <property type="nucleotide sequence ID" value="NZ_CP071793.1"/>
</dbReference>
<feature type="region of interest" description="Disordered" evidence="1">
    <location>
        <begin position="1"/>
        <end position="43"/>
    </location>
</feature>